<name>A0A5J6G8M6_STRKN</name>
<dbReference type="OrthoDB" id="4762525at2"/>
<protein>
    <recommendedName>
        <fullName evidence="3">YCII-related domain-containing protein</fullName>
    </recommendedName>
</protein>
<evidence type="ECO:0000313" key="2">
    <source>
        <dbReference type="Proteomes" id="UP000325529"/>
    </source>
</evidence>
<dbReference type="RefSeq" id="WP_055547016.1">
    <property type="nucleotide sequence ID" value="NZ_CP023699.1"/>
</dbReference>
<proteinExistence type="predicted"/>
<reference evidence="1 2" key="1">
    <citation type="submission" date="2017-09" db="EMBL/GenBank/DDBJ databases">
        <authorList>
            <person name="Lee N."/>
            <person name="Cho B.-K."/>
        </authorList>
    </citation>
    <scope>NUCLEOTIDE SEQUENCE [LARGE SCALE GENOMIC DNA]</scope>
    <source>
        <strain evidence="1 2">ATCC 12853</strain>
    </source>
</reference>
<dbReference type="KEGG" id="ska:CP970_03775"/>
<keyword evidence="2" id="KW-1185">Reference proteome</keyword>
<dbReference type="EMBL" id="CP023699">
    <property type="protein sequence ID" value="QEU90141.1"/>
    <property type="molecule type" value="Genomic_DNA"/>
</dbReference>
<evidence type="ECO:0008006" key="3">
    <source>
        <dbReference type="Google" id="ProtNLM"/>
    </source>
</evidence>
<organism evidence="1 2">
    <name type="scientific">Streptomyces kanamyceticus</name>
    <dbReference type="NCBI Taxonomy" id="1967"/>
    <lineage>
        <taxon>Bacteria</taxon>
        <taxon>Bacillati</taxon>
        <taxon>Actinomycetota</taxon>
        <taxon>Actinomycetes</taxon>
        <taxon>Kitasatosporales</taxon>
        <taxon>Streptomycetaceae</taxon>
        <taxon>Streptomyces</taxon>
    </lineage>
</organism>
<accession>A0A5J6G8M6</accession>
<dbReference type="Proteomes" id="UP000325529">
    <property type="component" value="Chromosome"/>
</dbReference>
<dbReference type="AlphaFoldDB" id="A0A5J6G8M6"/>
<evidence type="ECO:0000313" key="1">
    <source>
        <dbReference type="EMBL" id="QEU90141.1"/>
    </source>
</evidence>
<gene>
    <name evidence="1" type="ORF">CP970_03775</name>
</gene>
<sequence>MIQHTMIVSFDSDVPETELHQYLKDIESLMMGSGRVESFSARQHIRVPGDDHSPLFVATVIVQLDLADLDALNAVFDMPGIMEISKRWQARYPYKVVWANHEAL</sequence>